<dbReference type="InterPro" id="IPR018376">
    <property type="entry name" value="Enoyl-CoA_hyd/isom_CS"/>
</dbReference>
<name>A0A0A5GLL8_9BACI</name>
<dbReference type="CDD" id="cd06558">
    <property type="entry name" value="crotonase-like"/>
    <property type="match status" value="1"/>
</dbReference>
<comment type="similarity">
    <text evidence="1 3">Belongs to the enoyl-CoA hydratase/isomerase family.</text>
</comment>
<gene>
    <name evidence="4" type="ORF">N781_03140</name>
</gene>
<evidence type="ECO:0000256" key="2">
    <source>
        <dbReference type="ARBA" id="ARBA00023239"/>
    </source>
</evidence>
<dbReference type="PANTHER" id="PTHR11941:SF54">
    <property type="entry name" value="ENOYL-COA HYDRATASE, MITOCHONDRIAL"/>
    <property type="match status" value="1"/>
</dbReference>
<dbReference type="EMBL" id="AVPE01000008">
    <property type="protein sequence ID" value="KGX92025.1"/>
    <property type="molecule type" value="Genomic_DNA"/>
</dbReference>
<evidence type="ECO:0000256" key="1">
    <source>
        <dbReference type="ARBA" id="ARBA00005254"/>
    </source>
</evidence>
<dbReference type="InterPro" id="IPR014748">
    <property type="entry name" value="Enoyl-CoA_hydra_C"/>
</dbReference>
<reference evidence="4 5" key="1">
    <citation type="submission" date="2013-08" db="EMBL/GenBank/DDBJ databases">
        <authorList>
            <person name="Huang J."/>
            <person name="Wang G."/>
        </authorList>
    </citation>
    <scope>NUCLEOTIDE SEQUENCE [LARGE SCALE GENOMIC DNA]</scope>
    <source>
        <strain evidence="4 5">JSM 076056</strain>
    </source>
</reference>
<dbReference type="OrthoDB" id="9775794at2"/>
<dbReference type="AlphaFoldDB" id="A0A0A5GLL8"/>
<evidence type="ECO:0000313" key="4">
    <source>
        <dbReference type="EMBL" id="KGX92025.1"/>
    </source>
</evidence>
<dbReference type="Pfam" id="PF00378">
    <property type="entry name" value="ECH_1"/>
    <property type="match status" value="1"/>
</dbReference>
<dbReference type="GO" id="GO:0006635">
    <property type="term" value="P:fatty acid beta-oxidation"/>
    <property type="evidence" value="ECO:0007669"/>
    <property type="project" value="TreeGrafter"/>
</dbReference>
<accession>A0A0A5GLL8</accession>
<dbReference type="Gene3D" id="1.10.12.10">
    <property type="entry name" value="Lyase 2-enoyl-coa Hydratase, Chain A, domain 2"/>
    <property type="match status" value="1"/>
</dbReference>
<dbReference type="PANTHER" id="PTHR11941">
    <property type="entry name" value="ENOYL-COA HYDRATASE-RELATED"/>
    <property type="match status" value="1"/>
</dbReference>
<dbReference type="EC" id="4.2.1.17" evidence="4"/>
<dbReference type="InterPro" id="IPR001753">
    <property type="entry name" value="Enoyl-CoA_hydra/iso"/>
</dbReference>
<dbReference type="NCBIfam" id="NF005802">
    <property type="entry name" value="PRK07657.1"/>
    <property type="match status" value="1"/>
</dbReference>
<dbReference type="InterPro" id="IPR029045">
    <property type="entry name" value="ClpP/crotonase-like_dom_sf"/>
</dbReference>
<dbReference type="SUPFAM" id="SSF52096">
    <property type="entry name" value="ClpP/crotonase"/>
    <property type="match status" value="1"/>
</dbReference>
<organism evidence="4 5">
    <name type="scientific">Pontibacillus halophilus JSM 076056 = DSM 19796</name>
    <dbReference type="NCBI Taxonomy" id="1385510"/>
    <lineage>
        <taxon>Bacteria</taxon>
        <taxon>Bacillati</taxon>
        <taxon>Bacillota</taxon>
        <taxon>Bacilli</taxon>
        <taxon>Bacillales</taxon>
        <taxon>Bacillaceae</taxon>
        <taxon>Pontibacillus</taxon>
    </lineage>
</organism>
<dbReference type="GO" id="GO:0004300">
    <property type="term" value="F:enoyl-CoA hydratase activity"/>
    <property type="evidence" value="ECO:0007669"/>
    <property type="project" value="UniProtKB-EC"/>
</dbReference>
<dbReference type="PROSITE" id="PS00166">
    <property type="entry name" value="ENOYL_COA_HYDRATASE"/>
    <property type="match status" value="1"/>
</dbReference>
<dbReference type="FunFam" id="1.10.12.10:FF:000001">
    <property type="entry name" value="Probable enoyl-CoA hydratase, mitochondrial"/>
    <property type="match status" value="1"/>
</dbReference>
<evidence type="ECO:0000313" key="5">
    <source>
        <dbReference type="Proteomes" id="UP000030528"/>
    </source>
</evidence>
<dbReference type="FunFam" id="3.90.226.10:FF:000009">
    <property type="entry name" value="Carnitinyl-CoA dehydratase"/>
    <property type="match status" value="1"/>
</dbReference>
<dbReference type="RefSeq" id="WP_026799298.1">
    <property type="nucleotide sequence ID" value="NZ_AULI01000002.1"/>
</dbReference>
<sequence>MKYPVTLEIIDESIAYVTLNRPEARNALSTHLLDAMQGIIKDINNMKSIRCVVITGTGEKAFCAGADLKERSGMNTSEVALAVERIGQTIQAVETIKVPVIASLNGGAFGGGLELALACDLRISEDTAVMGLTETSLGIIPGAGGTQRLPRLIGPGKAKELIYTARKVSANEALDIGLVEKVVPEEQLREATLEWAQQIAKNAPVSLQQAKKAINLGYELDIQSGLKVEALCYQTTIQTKDRLEGLQAFKEKRDPVYTGD</sequence>
<proteinExistence type="inferred from homology"/>
<dbReference type="STRING" id="1385510.GCA_000425205_00510"/>
<keyword evidence="5" id="KW-1185">Reference proteome</keyword>
<dbReference type="Gene3D" id="3.90.226.10">
    <property type="entry name" value="2-enoyl-CoA Hydratase, Chain A, domain 1"/>
    <property type="match status" value="1"/>
</dbReference>
<dbReference type="Proteomes" id="UP000030528">
    <property type="component" value="Unassembled WGS sequence"/>
</dbReference>
<evidence type="ECO:0000256" key="3">
    <source>
        <dbReference type="RuleBase" id="RU003707"/>
    </source>
</evidence>
<keyword evidence="2 4" id="KW-0456">Lyase</keyword>
<protein>
    <submittedName>
        <fullName evidence="4">3-hydroxybutyryl-CoA dehydratase</fullName>
        <ecNumber evidence="4">4.2.1.17</ecNumber>
    </submittedName>
</protein>
<comment type="caution">
    <text evidence="4">The sequence shown here is derived from an EMBL/GenBank/DDBJ whole genome shotgun (WGS) entry which is preliminary data.</text>
</comment>
<dbReference type="eggNOG" id="COG1024">
    <property type="taxonomic scope" value="Bacteria"/>
</dbReference>